<organism evidence="1">
    <name type="scientific">Antonospora locustae</name>
    <name type="common">Microsporidian parasite</name>
    <name type="synonym">Nosema locustae</name>
    <dbReference type="NCBI Taxonomy" id="278021"/>
    <lineage>
        <taxon>Eukaryota</taxon>
        <taxon>Fungi</taxon>
        <taxon>Fungi incertae sedis</taxon>
        <taxon>Microsporidia</taxon>
        <taxon>Antonospora</taxon>
    </lineage>
</organism>
<dbReference type="EMBL" id="AY548922">
    <property type="protein sequence ID" value="AAT12400.1"/>
    <property type="molecule type" value="Genomic_DNA"/>
</dbReference>
<name>Q6E687_ANTLO</name>
<reference evidence="1" key="1">
    <citation type="journal article" date="2004" name="Curr. Biol.">
        <title>Genome compaction and stability in microsporidian intracellular parasites.</title>
        <authorList>
            <person name="Slamovits C.H."/>
            <person name="Fast N.M."/>
            <person name="Law J.S."/>
            <person name="Keeling P.J."/>
        </authorList>
    </citation>
    <scope>NUCLEOTIDE SEQUENCE</scope>
</reference>
<sequence>LVAMIEFEKIAATAALFKSSFQLLSEERFRKSAAPTLFRTERELLDRILEYEGQFGTFYLNGNYREQLTEEIKNRIINKNVFIVGGLDSPRKRRK</sequence>
<dbReference type="AlphaFoldDB" id="Q6E687"/>
<proteinExistence type="predicted"/>
<protein>
    <submittedName>
        <fullName evidence="1">Uncharacterized protein</fullName>
    </submittedName>
</protein>
<evidence type="ECO:0000313" key="1">
    <source>
        <dbReference type="EMBL" id="AAT12400.1"/>
    </source>
</evidence>
<feature type="non-terminal residue" evidence="1">
    <location>
        <position position="1"/>
    </location>
</feature>
<accession>Q6E687</accession>